<feature type="transmembrane region" description="Helical" evidence="6">
    <location>
        <begin position="301"/>
        <end position="319"/>
    </location>
</feature>
<proteinExistence type="inferred from homology"/>
<protein>
    <submittedName>
        <fullName evidence="7">Transporter</fullName>
    </submittedName>
</protein>
<reference evidence="7" key="1">
    <citation type="journal article" date="2014" name="Int. J. Syst. Evol. Microbiol.">
        <title>Complete genome sequence of Corynebacterium casei LMG S-19264T (=DSM 44701T), isolated from a smear-ripened cheese.</title>
        <authorList>
            <consortium name="US DOE Joint Genome Institute (JGI-PGF)"/>
            <person name="Walter F."/>
            <person name="Albersmeier A."/>
            <person name="Kalinowski J."/>
            <person name="Ruckert C."/>
        </authorList>
    </citation>
    <scope>NUCLEOTIDE SEQUENCE</scope>
    <source>
        <strain evidence="7">NBRC 108769</strain>
    </source>
</reference>
<evidence type="ECO:0000256" key="3">
    <source>
        <dbReference type="ARBA" id="ARBA00022692"/>
    </source>
</evidence>
<reference evidence="7" key="2">
    <citation type="submission" date="2023-01" db="EMBL/GenBank/DDBJ databases">
        <title>Draft genome sequence of Portibacter lacus strain NBRC 108769.</title>
        <authorList>
            <person name="Sun Q."/>
            <person name="Mori K."/>
        </authorList>
    </citation>
    <scope>NUCLEOTIDE SEQUENCE</scope>
    <source>
        <strain evidence="7">NBRC 108769</strain>
    </source>
</reference>
<dbReference type="InterPro" id="IPR045863">
    <property type="entry name" value="CorA_TM1_TM2"/>
</dbReference>
<dbReference type="SUPFAM" id="SSF143865">
    <property type="entry name" value="CorA soluble domain-like"/>
    <property type="match status" value="1"/>
</dbReference>
<comment type="similarity">
    <text evidence="2">Belongs to the CorA metal ion transporter (MIT) (TC 1.A.35) family.</text>
</comment>
<evidence type="ECO:0000256" key="5">
    <source>
        <dbReference type="ARBA" id="ARBA00023136"/>
    </source>
</evidence>
<dbReference type="InterPro" id="IPR047199">
    <property type="entry name" value="CorA-like"/>
</dbReference>
<feature type="transmembrane region" description="Helical" evidence="6">
    <location>
        <begin position="331"/>
        <end position="351"/>
    </location>
</feature>
<organism evidence="7 8">
    <name type="scientific">Portibacter lacus</name>
    <dbReference type="NCBI Taxonomy" id="1099794"/>
    <lineage>
        <taxon>Bacteria</taxon>
        <taxon>Pseudomonadati</taxon>
        <taxon>Bacteroidota</taxon>
        <taxon>Saprospiria</taxon>
        <taxon>Saprospirales</taxon>
        <taxon>Haliscomenobacteraceae</taxon>
        <taxon>Portibacter</taxon>
    </lineage>
</organism>
<evidence type="ECO:0000256" key="6">
    <source>
        <dbReference type="SAM" id="Phobius"/>
    </source>
</evidence>
<dbReference type="Proteomes" id="UP001156666">
    <property type="component" value="Unassembled WGS sequence"/>
</dbReference>
<keyword evidence="5 6" id="KW-0472">Membrane</keyword>
<sequence length="357" mass="41634">MAILGPVHLRFIIITSTSYKNNLFNCTLATEKITYVKWKLTGMIRYFKTAEKELISMDEAEQNCWIAVSPPFDRNDLIEISEKHNIPFDFLTDSIDIDERSRYEKEDGVKLIVVNTPYINEDPKESEGIYITVPIGIIITADHLITITGFENNLLDRFIQNRVKNFNSSDEKMFILKILEQNVFEFLSCLKKLNLKRNLIERELYDSSRNEELKQLLRIEKSLVYFVNTLSSNELLKMKMKRTDFLEIKGMEQHDDLFEDLIIDNSQALEMANVHTNILSGTMEAYASIVSNNLNVFIQRLTIATIVLMVPTLVASFYGMNVKVPFDNSEYSFYIIVFTSIFLALLLIWFFRRKKLF</sequence>
<evidence type="ECO:0000256" key="4">
    <source>
        <dbReference type="ARBA" id="ARBA00022989"/>
    </source>
</evidence>
<comment type="caution">
    <text evidence="7">The sequence shown here is derived from an EMBL/GenBank/DDBJ whole genome shotgun (WGS) entry which is preliminary data.</text>
</comment>
<accession>A0AA37WD31</accession>
<keyword evidence="8" id="KW-1185">Reference proteome</keyword>
<dbReference type="Pfam" id="PF01544">
    <property type="entry name" value="CorA"/>
    <property type="match status" value="1"/>
</dbReference>
<dbReference type="InterPro" id="IPR045861">
    <property type="entry name" value="CorA_cytoplasmic_dom"/>
</dbReference>
<dbReference type="PANTHER" id="PTHR47891">
    <property type="entry name" value="TRANSPORTER-RELATED"/>
    <property type="match status" value="1"/>
</dbReference>
<gene>
    <name evidence="7" type="ORF">GCM10007940_10830</name>
</gene>
<evidence type="ECO:0000256" key="2">
    <source>
        <dbReference type="ARBA" id="ARBA00009765"/>
    </source>
</evidence>
<keyword evidence="4 6" id="KW-1133">Transmembrane helix</keyword>
<name>A0AA37WD31_9BACT</name>
<dbReference type="SUPFAM" id="SSF144083">
    <property type="entry name" value="Magnesium transport protein CorA, transmembrane region"/>
    <property type="match status" value="1"/>
</dbReference>
<comment type="subcellular location">
    <subcellularLocation>
        <location evidence="1">Membrane</location>
        <topology evidence="1">Multi-pass membrane protein</topology>
    </subcellularLocation>
</comment>
<evidence type="ECO:0000313" key="7">
    <source>
        <dbReference type="EMBL" id="GLR16468.1"/>
    </source>
</evidence>
<dbReference type="AlphaFoldDB" id="A0AA37WD31"/>
<dbReference type="PANTHER" id="PTHR47891:SF2">
    <property type="entry name" value="MAGNESIUM AND COBALT TRANSPORTER"/>
    <property type="match status" value="1"/>
</dbReference>
<evidence type="ECO:0000256" key="1">
    <source>
        <dbReference type="ARBA" id="ARBA00004141"/>
    </source>
</evidence>
<evidence type="ECO:0000313" key="8">
    <source>
        <dbReference type="Proteomes" id="UP001156666"/>
    </source>
</evidence>
<dbReference type="GO" id="GO:0046873">
    <property type="term" value="F:metal ion transmembrane transporter activity"/>
    <property type="evidence" value="ECO:0007669"/>
    <property type="project" value="InterPro"/>
</dbReference>
<keyword evidence="3 6" id="KW-0812">Transmembrane</keyword>
<dbReference type="Gene3D" id="3.30.460.20">
    <property type="entry name" value="CorA soluble domain-like"/>
    <property type="match status" value="1"/>
</dbReference>
<dbReference type="InterPro" id="IPR002523">
    <property type="entry name" value="MgTranspt_CorA/ZnTranspt_ZntB"/>
</dbReference>
<dbReference type="CDD" id="cd12827">
    <property type="entry name" value="EcCorA_ZntB-like_u2"/>
    <property type="match status" value="1"/>
</dbReference>
<dbReference type="EMBL" id="BSOH01000005">
    <property type="protein sequence ID" value="GLR16468.1"/>
    <property type="molecule type" value="Genomic_DNA"/>
</dbReference>
<dbReference type="Gene3D" id="1.20.58.340">
    <property type="entry name" value="Magnesium transport protein CorA, transmembrane region"/>
    <property type="match status" value="2"/>
</dbReference>
<dbReference type="GO" id="GO:0016020">
    <property type="term" value="C:membrane"/>
    <property type="evidence" value="ECO:0007669"/>
    <property type="project" value="UniProtKB-SubCell"/>
</dbReference>